<dbReference type="OrthoDB" id="9797178at2"/>
<dbReference type="EMBL" id="RMBX01000003">
    <property type="protein sequence ID" value="RPD41821.1"/>
    <property type="molecule type" value="Genomic_DNA"/>
</dbReference>
<dbReference type="PANTHER" id="PTHR43617:SF2">
    <property type="entry name" value="UPF0039 PROTEIN SLL0451"/>
    <property type="match status" value="1"/>
</dbReference>
<evidence type="ECO:0000313" key="3">
    <source>
        <dbReference type="Proteomes" id="UP000279089"/>
    </source>
</evidence>
<dbReference type="AlphaFoldDB" id="A0A3N4MDK9"/>
<proteinExistence type="predicted"/>
<accession>A0A3N4MDK9</accession>
<dbReference type="RefSeq" id="WP_120514761.1">
    <property type="nucleotide sequence ID" value="NZ_QXZY01000002.1"/>
</dbReference>
<name>A0A3N4MDK9_9BACT</name>
<evidence type="ECO:0000259" key="1">
    <source>
        <dbReference type="PROSITE" id="PS51186"/>
    </source>
</evidence>
<dbReference type="Gene3D" id="3.40.630.30">
    <property type="match status" value="1"/>
</dbReference>
<dbReference type="PROSITE" id="PS51186">
    <property type="entry name" value="GNAT"/>
    <property type="match status" value="1"/>
</dbReference>
<dbReference type="CDD" id="cd04301">
    <property type="entry name" value="NAT_SF"/>
    <property type="match status" value="1"/>
</dbReference>
<dbReference type="GO" id="GO:0016747">
    <property type="term" value="F:acyltransferase activity, transferring groups other than amino-acyl groups"/>
    <property type="evidence" value="ECO:0007669"/>
    <property type="project" value="InterPro"/>
</dbReference>
<gene>
    <name evidence="2" type="ORF">EG028_06550</name>
</gene>
<dbReference type="InterPro" id="IPR016181">
    <property type="entry name" value="Acyl_CoA_acyltransferase"/>
</dbReference>
<comment type="caution">
    <text evidence="2">The sequence shown here is derived from an EMBL/GenBank/DDBJ whole genome shotgun (WGS) entry which is preliminary data.</text>
</comment>
<evidence type="ECO:0000313" key="2">
    <source>
        <dbReference type="EMBL" id="RPD41821.1"/>
    </source>
</evidence>
<dbReference type="PANTHER" id="PTHR43617">
    <property type="entry name" value="L-AMINO ACID N-ACETYLTRANSFERASE"/>
    <property type="match status" value="1"/>
</dbReference>
<keyword evidence="2" id="KW-0808">Transferase</keyword>
<keyword evidence="3" id="KW-1185">Reference proteome</keyword>
<dbReference type="Proteomes" id="UP000279089">
    <property type="component" value="Unassembled WGS sequence"/>
</dbReference>
<organism evidence="2 3">
    <name type="scientific">Chitinophaga barathri</name>
    <dbReference type="NCBI Taxonomy" id="1647451"/>
    <lineage>
        <taxon>Bacteria</taxon>
        <taxon>Pseudomonadati</taxon>
        <taxon>Bacteroidota</taxon>
        <taxon>Chitinophagia</taxon>
        <taxon>Chitinophagales</taxon>
        <taxon>Chitinophagaceae</taxon>
        <taxon>Chitinophaga</taxon>
    </lineage>
</organism>
<protein>
    <submittedName>
        <fullName evidence="2">N-acetyltransferase</fullName>
    </submittedName>
</protein>
<feature type="domain" description="N-acetyltransferase" evidence="1">
    <location>
        <begin position="3"/>
        <end position="153"/>
    </location>
</feature>
<dbReference type="InterPro" id="IPR050276">
    <property type="entry name" value="MshD_Acetyltransferase"/>
</dbReference>
<dbReference type="SUPFAM" id="SSF55729">
    <property type="entry name" value="Acyl-CoA N-acyltransferases (Nat)"/>
    <property type="match status" value="1"/>
</dbReference>
<reference evidence="3" key="1">
    <citation type="submission" date="2018-11" db="EMBL/GenBank/DDBJ databases">
        <title>Chitinophaga lutea sp.nov., isolate from arsenic contaminated soil.</title>
        <authorList>
            <person name="Zong Y."/>
        </authorList>
    </citation>
    <scope>NUCLEOTIDE SEQUENCE [LARGE SCALE GENOMIC DNA]</scope>
    <source>
        <strain evidence="3">YLT18</strain>
    </source>
</reference>
<dbReference type="Pfam" id="PF00583">
    <property type="entry name" value="Acetyltransf_1"/>
    <property type="match status" value="1"/>
</dbReference>
<sequence length="173" mass="18867">MKLMITPETPEDKSAIYSLNAAAFEQENESRLIDLLRDSEHFIPGLSLVARADTGVVGHILFTKLTIAGPEGVIYNTLALAPMAVLPSLQQSGIGSQLIREGLKRAAELGYGSVIVLGHPKYYPKFGFVPASRWGIRTTYEVPDEAFMAIELKPGALEGRAGTVIYSREFDEV</sequence>
<dbReference type="InterPro" id="IPR000182">
    <property type="entry name" value="GNAT_dom"/>
</dbReference>